<reference evidence="2 3" key="1">
    <citation type="submission" date="2017-03" db="EMBL/GenBank/DDBJ databases">
        <title>Genomes of endolithic fungi from Antarctica.</title>
        <authorList>
            <person name="Coleine C."/>
            <person name="Masonjones S."/>
            <person name="Stajich J.E."/>
        </authorList>
    </citation>
    <scope>NUCLEOTIDE SEQUENCE [LARGE SCALE GENOMIC DNA]</scope>
    <source>
        <strain evidence="2 3">CCFEE 5311</strain>
    </source>
</reference>
<accession>A0A4U0TRP1</accession>
<dbReference type="EMBL" id="NAJP01000170">
    <property type="protein sequence ID" value="TKA24810.1"/>
    <property type="molecule type" value="Genomic_DNA"/>
</dbReference>
<proteinExistence type="predicted"/>
<gene>
    <name evidence="2" type="ORF">B0A54_17373</name>
</gene>
<feature type="compositionally biased region" description="Basic and acidic residues" evidence="1">
    <location>
        <begin position="41"/>
        <end position="60"/>
    </location>
</feature>
<feature type="region of interest" description="Disordered" evidence="1">
    <location>
        <begin position="1"/>
        <end position="60"/>
    </location>
</feature>
<sequence length="60" mass="6487">MPSDQNSSGSASGDRSPLGQLDFLKGLNKKADGPTPKRRGPKPDSKPALTRRQELNRQAQ</sequence>
<dbReference type="Proteomes" id="UP000310066">
    <property type="component" value="Unassembled WGS sequence"/>
</dbReference>
<comment type="caution">
    <text evidence="2">The sequence shown here is derived from an EMBL/GenBank/DDBJ whole genome shotgun (WGS) entry which is preliminary data.</text>
</comment>
<feature type="non-terminal residue" evidence="2">
    <location>
        <position position="60"/>
    </location>
</feature>
<evidence type="ECO:0000313" key="3">
    <source>
        <dbReference type="Proteomes" id="UP000310066"/>
    </source>
</evidence>
<protein>
    <submittedName>
        <fullName evidence="2">Uncharacterized protein</fullName>
    </submittedName>
</protein>
<evidence type="ECO:0000313" key="2">
    <source>
        <dbReference type="EMBL" id="TKA24810.1"/>
    </source>
</evidence>
<dbReference type="AlphaFoldDB" id="A0A4U0TRP1"/>
<feature type="compositionally biased region" description="Polar residues" evidence="1">
    <location>
        <begin position="1"/>
        <end position="13"/>
    </location>
</feature>
<name>A0A4U0TRP1_9PEZI</name>
<organism evidence="2 3">
    <name type="scientific">Friedmanniomyces endolithicus</name>
    <dbReference type="NCBI Taxonomy" id="329885"/>
    <lineage>
        <taxon>Eukaryota</taxon>
        <taxon>Fungi</taxon>
        <taxon>Dikarya</taxon>
        <taxon>Ascomycota</taxon>
        <taxon>Pezizomycotina</taxon>
        <taxon>Dothideomycetes</taxon>
        <taxon>Dothideomycetidae</taxon>
        <taxon>Mycosphaerellales</taxon>
        <taxon>Teratosphaeriaceae</taxon>
        <taxon>Friedmanniomyces</taxon>
    </lineage>
</organism>
<dbReference type="OrthoDB" id="2590011at2759"/>
<evidence type="ECO:0000256" key="1">
    <source>
        <dbReference type="SAM" id="MobiDB-lite"/>
    </source>
</evidence>